<evidence type="ECO:0000259" key="14">
    <source>
        <dbReference type="SMART" id="SM00986"/>
    </source>
</evidence>
<dbReference type="NCBIfam" id="NF003592">
    <property type="entry name" value="PRK05254.1-5"/>
    <property type="match status" value="1"/>
</dbReference>
<evidence type="ECO:0000313" key="15">
    <source>
        <dbReference type="EMBL" id="AGS05307.1"/>
    </source>
</evidence>
<protein>
    <recommendedName>
        <fullName evidence="6 11">Uracil-DNA glycosylase</fullName>
        <shortName evidence="11">UDG</shortName>
        <ecNumber evidence="5 11">3.2.2.27</ecNumber>
    </recommendedName>
</protein>
<accession>A0AB33AKY1</accession>
<dbReference type="SUPFAM" id="SSF52141">
    <property type="entry name" value="Uracil-DNA glycosylase-like"/>
    <property type="match status" value="1"/>
</dbReference>
<evidence type="ECO:0000256" key="2">
    <source>
        <dbReference type="ARBA" id="ARBA00002631"/>
    </source>
</evidence>
<dbReference type="InterPro" id="IPR005122">
    <property type="entry name" value="Uracil-DNA_glycosylase-like"/>
</dbReference>
<dbReference type="InterPro" id="IPR002043">
    <property type="entry name" value="UDG_fam1"/>
</dbReference>
<gene>
    <name evidence="11" type="primary">ung</name>
    <name evidence="15" type="ORF">KE3_0801</name>
</gene>
<feature type="domain" description="Uracil-DNA glycosylase-like" evidence="14">
    <location>
        <begin position="49"/>
        <end position="207"/>
    </location>
</feature>
<dbReference type="InterPro" id="IPR018085">
    <property type="entry name" value="Ura-DNA_Glyclase_AS"/>
</dbReference>
<evidence type="ECO:0000256" key="8">
    <source>
        <dbReference type="ARBA" id="ARBA00022763"/>
    </source>
</evidence>
<keyword evidence="10 11" id="KW-0234">DNA repair</keyword>
<evidence type="ECO:0000256" key="7">
    <source>
        <dbReference type="ARBA" id="ARBA00022490"/>
    </source>
</evidence>
<dbReference type="Proteomes" id="UP000015268">
    <property type="component" value="Chromosome"/>
</dbReference>
<comment type="subcellular location">
    <subcellularLocation>
        <location evidence="3 11">Cytoplasm</location>
    </subcellularLocation>
</comment>
<keyword evidence="8 11" id="KW-0227">DNA damage</keyword>
<dbReference type="NCBIfam" id="NF003591">
    <property type="entry name" value="PRK05254.1-4"/>
    <property type="match status" value="1"/>
</dbReference>
<dbReference type="PROSITE" id="PS00130">
    <property type="entry name" value="U_DNA_GLYCOSYLASE"/>
    <property type="match status" value="1"/>
</dbReference>
<dbReference type="NCBIfam" id="TIGR00628">
    <property type="entry name" value="ung"/>
    <property type="match status" value="1"/>
</dbReference>
<comment type="catalytic activity">
    <reaction evidence="1 11 13">
        <text>Hydrolyzes single-stranded DNA or mismatched double-stranded DNA and polynucleotides, releasing free uracil.</text>
        <dbReference type="EC" id="3.2.2.27"/>
    </reaction>
</comment>
<evidence type="ECO:0000256" key="4">
    <source>
        <dbReference type="ARBA" id="ARBA00008184"/>
    </source>
</evidence>
<dbReference type="FunFam" id="3.40.470.10:FF:000008">
    <property type="entry name" value="Uracil-DNA glycosylase"/>
    <property type="match status" value="1"/>
</dbReference>
<dbReference type="PANTHER" id="PTHR11264:SF0">
    <property type="entry name" value="URACIL-DNA GLYCOSYLASE"/>
    <property type="match status" value="1"/>
</dbReference>
<dbReference type="SMART" id="SM00987">
    <property type="entry name" value="UreE_C"/>
    <property type="match status" value="1"/>
</dbReference>
<dbReference type="SMART" id="SM00986">
    <property type="entry name" value="UDG"/>
    <property type="match status" value="1"/>
</dbReference>
<comment type="function">
    <text evidence="2 11 13">Excises uracil residues from the DNA which can arise as a result of misincorporation of dUMP residues by DNA polymerase or due to deamination of cytosine.</text>
</comment>
<keyword evidence="16" id="KW-1185">Reference proteome</keyword>
<dbReference type="HAMAP" id="MF_00148">
    <property type="entry name" value="UDG"/>
    <property type="match status" value="1"/>
</dbReference>
<evidence type="ECO:0000256" key="12">
    <source>
        <dbReference type="PROSITE-ProRule" id="PRU10072"/>
    </source>
</evidence>
<proteinExistence type="inferred from homology"/>
<dbReference type="PANTHER" id="PTHR11264">
    <property type="entry name" value="URACIL-DNA GLYCOSYLASE"/>
    <property type="match status" value="1"/>
</dbReference>
<comment type="similarity">
    <text evidence="4 11 13">Belongs to the uracil-DNA glycosylase (UDG) superfamily. UNG family.</text>
</comment>
<sequence>MNMQHSTWHELIKKELPEHYFGQINQFMDLVYQQELVYPPREKVFNAIQTTALENVKVVIIGQDPYHGPNQAQGLSFSVPEDIPAPPSLQNILKELADDLGQRDHHDLTPWAQQGVLLLNACLTVPAGRANGHAGQIWEPFTDAIIKVVNQKETPVVFILWGGFARKKKALITNPIHHVIESAHPSPLSAYRGFFGSHPFSKANAYLTEDGLEPIDWLK</sequence>
<dbReference type="GO" id="GO:0005737">
    <property type="term" value="C:cytoplasm"/>
    <property type="evidence" value="ECO:0007669"/>
    <property type="project" value="UniProtKB-SubCell"/>
</dbReference>
<evidence type="ECO:0000256" key="11">
    <source>
        <dbReference type="HAMAP-Rule" id="MF_00148"/>
    </source>
</evidence>
<keyword evidence="9 11" id="KW-0378">Hydrolase</keyword>
<dbReference type="Gene3D" id="3.40.470.10">
    <property type="entry name" value="Uracil-DNA glycosylase-like domain"/>
    <property type="match status" value="1"/>
</dbReference>
<dbReference type="KEGG" id="slu:KE3_0801"/>
<organism evidence="15 16">
    <name type="scientific">Streptococcus lutetiensis 033</name>
    <dbReference type="NCBI Taxonomy" id="1076934"/>
    <lineage>
        <taxon>Bacteria</taxon>
        <taxon>Bacillati</taxon>
        <taxon>Bacillota</taxon>
        <taxon>Bacilli</taxon>
        <taxon>Lactobacillales</taxon>
        <taxon>Streptococcaceae</taxon>
        <taxon>Streptococcus</taxon>
    </lineage>
</organism>
<dbReference type="NCBIfam" id="NF003588">
    <property type="entry name" value="PRK05254.1-1"/>
    <property type="match status" value="1"/>
</dbReference>
<evidence type="ECO:0000313" key="16">
    <source>
        <dbReference type="Proteomes" id="UP000015268"/>
    </source>
</evidence>
<dbReference type="GO" id="GO:0097510">
    <property type="term" value="P:base-excision repair, AP site formation via deaminated base removal"/>
    <property type="evidence" value="ECO:0007669"/>
    <property type="project" value="TreeGrafter"/>
</dbReference>
<dbReference type="EMBL" id="CP003025">
    <property type="protein sequence ID" value="AGS05307.1"/>
    <property type="molecule type" value="Genomic_DNA"/>
</dbReference>
<dbReference type="AlphaFoldDB" id="A0AB33AKY1"/>
<dbReference type="Pfam" id="PF03167">
    <property type="entry name" value="UDG"/>
    <property type="match status" value="1"/>
</dbReference>
<keyword evidence="7 11" id="KW-0963">Cytoplasm</keyword>
<evidence type="ECO:0000256" key="5">
    <source>
        <dbReference type="ARBA" id="ARBA00012030"/>
    </source>
</evidence>
<evidence type="ECO:0000256" key="13">
    <source>
        <dbReference type="RuleBase" id="RU003780"/>
    </source>
</evidence>
<dbReference type="EC" id="3.2.2.27" evidence="5 11"/>
<name>A0AB33AKY1_9STRE</name>
<dbReference type="GO" id="GO:0004844">
    <property type="term" value="F:uracil DNA N-glycosylase activity"/>
    <property type="evidence" value="ECO:0007669"/>
    <property type="project" value="UniProtKB-UniRule"/>
</dbReference>
<evidence type="ECO:0000256" key="1">
    <source>
        <dbReference type="ARBA" id="ARBA00001400"/>
    </source>
</evidence>
<feature type="active site" description="Proton acceptor" evidence="11 12">
    <location>
        <position position="64"/>
    </location>
</feature>
<dbReference type="CDD" id="cd10027">
    <property type="entry name" value="UDG-F1-like"/>
    <property type="match status" value="1"/>
</dbReference>
<evidence type="ECO:0000256" key="9">
    <source>
        <dbReference type="ARBA" id="ARBA00022801"/>
    </source>
</evidence>
<dbReference type="InterPro" id="IPR036895">
    <property type="entry name" value="Uracil-DNA_glycosylase-like_sf"/>
</dbReference>
<reference evidence="15 16" key="1">
    <citation type="journal article" date="2013" name="BMC Microbiol.">
        <title>Dynamics of fecal microbial communities in children with diarrhea of unknown etiology and genomic analysis of associated Streptococcus lutetiensis.</title>
        <authorList>
            <person name="Jin D."/>
            <person name="Chen C."/>
            <person name="Li L."/>
            <person name="Lu S."/>
            <person name="Li Z."/>
            <person name="Zhou Z."/>
            <person name="Jing H."/>
            <person name="Xu Y."/>
            <person name="Du P."/>
            <person name="Wang H."/>
            <person name="Xiong Y."/>
            <person name="Zheng H."/>
            <person name="Bai X."/>
            <person name="Sun H."/>
            <person name="Wang L."/>
            <person name="Ye C."/>
            <person name="Gottschalk M."/>
            <person name="Xu J."/>
        </authorList>
    </citation>
    <scope>NUCLEOTIDE SEQUENCE [LARGE SCALE GENOMIC DNA]</scope>
    <source>
        <strain evidence="15 16">033</strain>
    </source>
</reference>
<evidence type="ECO:0000256" key="10">
    <source>
        <dbReference type="ARBA" id="ARBA00023204"/>
    </source>
</evidence>
<evidence type="ECO:0000256" key="3">
    <source>
        <dbReference type="ARBA" id="ARBA00004496"/>
    </source>
</evidence>
<evidence type="ECO:0000256" key="6">
    <source>
        <dbReference type="ARBA" id="ARBA00018429"/>
    </source>
</evidence>
<dbReference type="NCBIfam" id="NF003589">
    <property type="entry name" value="PRK05254.1-2"/>
    <property type="match status" value="1"/>
</dbReference>